<reference evidence="4 5" key="1">
    <citation type="submission" date="2018-10" db="EMBL/GenBank/DDBJ databases">
        <title>Comamonadaceae CDC group NO-1 genome sequencing and assembly.</title>
        <authorList>
            <person name="Bernier A.-M."/>
            <person name="Bernard K."/>
        </authorList>
    </citation>
    <scope>NUCLEOTIDE SEQUENCE [LARGE SCALE GENOMIC DNA]</scope>
    <source>
        <strain evidence="4 5">NML970147</strain>
    </source>
</reference>
<keyword evidence="4" id="KW-0378">Hydrolase</keyword>
<gene>
    <name evidence="4" type="ORF">EBQ26_11300</name>
</gene>
<evidence type="ECO:0000256" key="2">
    <source>
        <dbReference type="SAM" id="MobiDB-lite"/>
    </source>
</evidence>
<dbReference type="SMART" id="SM00487">
    <property type="entry name" value="DEXDc"/>
    <property type="match status" value="1"/>
</dbReference>
<dbReference type="GO" id="GO:0004519">
    <property type="term" value="F:endonuclease activity"/>
    <property type="evidence" value="ECO:0007669"/>
    <property type="project" value="UniProtKB-KW"/>
</dbReference>
<dbReference type="SMART" id="SM00490">
    <property type="entry name" value="HELICc"/>
    <property type="match status" value="1"/>
</dbReference>
<dbReference type="PROSITE" id="PS51192">
    <property type="entry name" value="HELICASE_ATP_BIND_1"/>
    <property type="match status" value="1"/>
</dbReference>
<dbReference type="InterPro" id="IPR038718">
    <property type="entry name" value="SNF2-like_sf"/>
</dbReference>
<feature type="coiled-coil region" evidence="1">
    <location>
        <begin position="590"/>
        <end position="624"/>
    </location>
</feature>
<accession>A0A3M6PZ22</accession>
<dbReference type="EMBL" id="RDQM01000017">
    <property type="protein sequence ID" value="RMW95401.1"/>
    <property type="molecule type" value="Genomic_DNA"/>
</dbReference>
<evidence type="ECO:0000313" key="4">
    <source>
        <dbReference type="EMBL" id="RMW95401.1"/>
    </source>
</evidence>
<dbReference type="PANTHER" id="PTHR10799">
    <property type="entry name" value="SNF2/RAD54 HELICASE FAMILY"/>
    <property type="match status" value="1"/>
</dbReference>
<feature type="domain" description="Helicase ATP-binding" evidence="3">
    <location>
        <begin position="53"/>
        <end position="318"/>
    </location>
</feature>
<dbReference type="Gene3D" id="3.40.50.10810">
    <property type="entry name" value="Tandem AAA-ATPase domain"/>
    <property type="match status" value="2"/>
</dbReference>
<evidence type="ECO:0000313" key="5">
    <source>
        <dbReference type="Proteomes" id="UP000267521"/>
    </source>
</evidence>
<dbReference type="Gene3D" id="3.40.50.300">
    <property type="entry name" value="P-loop containing nucleotide triphosphate hydrolases"/>
    <property type="match status" value="1"/>
</dbReference>
<dbReference type="InterPro" id="IPR014001">
    <property type="entry name" value="Helicase_ATP-bd"/>
</dbReference>
<dbReference type="Pfam" id="PF00271">
    <property type="entry name" value="Helicase_C"/>
    <property type="match status" value="1"/>
</dbReference>
<dbReference type="Proteomes" id="UP000267521">
    <property type="component" value="Unassembled WGS sequence"/>
</dbReference>
<comment type="caution">
    <text evidence="4">The sequence shown here is derived from an EMBL/GenBank/DDBJ whole genome shotgun (WGS) entry which is preliminary data.</text>
</comment>
<dbReference type="InterPro" id="IPR027417">
    <property type="entry name" value="P-loop_NTPase"/>
</dbReference>
<keyword evidence="1" id="KW-0175">Coiled coil</keyword>
<dbReference type="SUPFAM" id="SSF52540">
    <property type="entry name" value="P-loop containing nucleoside triphosphate hydrolases"/>
    <property type="match status" value="2"/>
</dbReference>
<proteinExistence type="predicted"/>
<dbReference type="InterPro" id="IPR001650">
    <property type="entry name" value="Helicase_C-like"/>
</dbReference>
<evidence type="ECO:0000256" key="1">
    <source>
        <dbReference type="SAM" id="Coils"/>
    </source>
</evidence>
<evidence type="ECO:0000259" key="3">
    <source>
        <dbReference type="PROSITE" id="PS51192"/>
    </source>
</evidence>
<feature type="region of interest" description="Disordered" evidence="2">
    <location>
        <begin position="457"/>
        <end position="483"/>
    </location>
</feature>
<organism evidence="4 5">
    <name type="scientific">Allofranklinella schreckenbergeri</name>
    <dbReference type="NCBI Taxonomy" id="1076744"/>
    <lineage>
        <taxon>Bacteria</taxon>
        <taxon>Pseudomonadati</taxon>
        <taxon>Pseudomonadota</taxon>
        <taxon>Betaproteobacteria</taxon>
        <taxon>Burkholderiales</taxon>
        <taxon>Comamonadaceae</taxon>
        <taxon>Allofranklinella</taxon>
    </lineage>
</organism>
<protein>
    <submittedName>
        <fullName evidence="4">Type III restriction endonuclease subunit R</fullName>
    </submittedName>
</protein>
<name>A0A3M6PZ22_9BURK</name>
<keyword evidence="4" id="KW-0540">Nuclease</keyword>
<sequence>MARPGFACTGSHAMKKHRFQGWAQVALMLQTLTSQESTSKQLNAGQKASLLALAKRLPDNGVIIADEVGMGKTRIAAMLVKAVAEAGGRVAILMPPGLGYQWADELKTATAPHTPPILRSLWQYLQAWNPDAPDTPWFSHSVVLISHTFVNWRLGDNTPAWRWALLPELYAQWRKQAEGRFPRGFHDNDKLRDPWVKNAADAIVSAIAKCSKQHPARQRLQELTESTPWPGALQAGAYKRDATLRPKLAQAVGLGLGTFDLVVIDEAHKSRGISSGLNQLLDRVILQSARARRLAMTATPIELDAAQWQQMLERIQLQLPDDQALDLSQTINHYMQSAALVRCCPGDVQTREQFRRAAATFQRALTPYLLRRDKREDSAVTLFAEKTNAHYHTYRSEEKASVDAAQLPPQWKQAVCAAEALSFVATQADAPLAQRLRLSFGNGHGIAALLDHSLQDEGDSNEAAAEDKPLAASSRSARAQVPDDKRRQRVDWWMQRLLTPFQQDPGRALFEHPALLKAVEVIEDICLAQDEKVLVFGRFTRPLRALVQLLNAREMLRRLDQGRFWPQSQLAEDDWPALYAAHRQLQRPEALKKTALQQQLQAQYQSLENQRQRMRAHLLEHLRQGFEVLDPKPNAHIQRLFGEFEKSASAATHHESEPTSLLALLARALHELLGQEHAQAAEYAQAFIELMEAACDLDAQETLDSDETGLAEHWSDVQERLQHEYGAPLGGFARLMYGGTPQPTRRFLQLAFNRPNSHPKVLVAQSLVGREGLNLHRACRTVLLLHPEWNPGVVEQQIGRIDRMGSLWERQLFERAEKEPAAPDEWPRIRVISVVFDGTYDTYNWEVLHQRWDDLRSQLHGIVIAPRMAQHNRDDPRIVEEINSAAPNFSPYTATHPQKPSA</sequence>
<dbReference type="AlphaFoldDB" id="A0A3M6PZ22"/>
<keyword evidence="4" id="KW-0255">Endonuclease</keyword>